<evidence type="ECO:0000313" key="1">
    <source>
        <dbReference type="EMBL" id="GHO94912.1"/>
    </source>
</evidence>
<comment type="caution">
    <text evidence="1">The sequence shown here is derived from an EMBL/GenBank/DDBJ whole genome shotgun (WGS) entry which is preliminary data.</text>
</comment>
<gene>
    <name evidence="1" type="ORF">KSF_049600</name>
</gene>
<dbReference type="SUPFAM" id="SSF55961">
    <property type="entry name" value="Bet v1-like"/>
    <property type="match status" value="1"/>
</dbReference>
<name>A0A8J3N216_9CHLR</name>
<keyword evidence="2" id="KW-1185">Reference proteome</keyword>
<evidence type="ECO:0000313" key="2">
    <source>
        <dbReference type="Proteomes" id="UP000597444"/>
    </source>
</evidence>
<accession>A0A8J3N216</accession>
<organism evidence="1 2">
    <name type="scientific">Reticulibacter mediterranei</name>
    <dbReference type="NCBI Taxonomy" id="2778369"/>
    <lineage>
        <taxon>Bacteria</taxon>
        <taxon>Bacillati</taxon>
        <taxon>Chloroflexota</taxon>
        <taxon>Ktedonobacteria</taxon>
        <taxon>Ktedonobacterales</taxon>
        <taxon>Reticulibacteraceae</taxon>
        <taxon>Reticulibacter</taxon>
    </lineage>
</organism>
<dbReference type="Proteomes" id="UP000597444">
    <property type="component" value="Unassembled WGS sequence"/>
</dbReference>
<dbReference type="AlphaFoldDB" id="A0A8J3N216"/>
<sequence length="73" mass="8494">MGCLLAFFLVYSLIGNLRVAFIQKDRRILRHLRGDPMALSDRIERTMLLPVPRPRVWDAVTKLEQLARRFGVS</sequence>
<dbReference type="EMBL" id="BNJK01000001">
    <property type="protein sequence ID" value="GHO94912.1"/>
    <property type="molecule type" value="Genomic_DNA"/>
</dbReference>
<reference evidence="1" key="1">
    <citation type="submission" date="2020-10" db="EMBL/GenBank/DDBJ databases">
        <title>Taxonomic study of unclassified bacteria belonging to the class Ktedonobacteria.</title>
        <authorList>
            <person name="Yabe S."/>
            <person name="Wang C.M."/>
            <person name="Zheng Y."/>
            <person name="Sakai Y."/>
            <person name="Cavaletti L."/>
            <person name="Monciardini P."/>
            <person name="Donadio S."/>
        </authorList>
    </citation>
    <scope>NUCLEOTIDE SEQUENCE</scope>
    <source>
        <strain evidence="1">ID150040</strain>
    </source>
</reference>
<protein>
    <submittedName>
        <fullName evidence="1">Uncharacterized protein</fullName>
    </submittedName>
</protein>
<proteinExistence type="predicted"/>